<comment type="subcellular location">
    <subcellularLocation>
        <location evidence="1">Mitochondrion</location>
    </subcellularLocation>
</comment>
<keyword evidence="4" id="KW-0496">Mitochondrion</keyword>
<accession>A0A7E4ZQC8</accession>
<dbReference type="GO" id="GO:0005743">
    <property type="term" value="C:mitochondrial inner membrane"/>
    <property type="evidence" value="ECO:0007669"/>
    <property type="project" value="UniProtKB-ARBA"/>
</dbReference>
<keyword evidence="9" id="KW-1185">Reference proteome</keyword>
<evidence type="ECO:0000256" key="8">
    <source>
        <dbReference type="ARBA" id="ARBA00083109"/>
    </source>
</evidence>
<keyword evidence="3" id="KW-0689">Ribosomal protein</keyword>
<dbReference type="InterPro" id="IPR001865">
    <property type="entry name" value="Ribosomal_uS2"/>
</dbReference>
<dbReference type="Gene3D" id="3.40.50.10490">
    <property type="entry name" value="Glucose-6-phosphate isomerase like protein, domain 1"/>
    <property type="match status" value="1"/>
</dbReference>
<dbReference type="WBParaSite" id="Pan_g11132.t1">
    <property type="protein sequence ID" value="Pan_g11132.t1"/>
    <property type="gene ID" value="Pan_g11132"/>
</dbReference>
<evidence type="ECO:0000256" key="7">
    <source>
        <dbReference type="ARBA" id="ARBA00071390"/>
    </source>
</evidence>
<dbReference type="Proteomes" id="UP000492821">
    <property type="component" value="Unassembled WGS sequence"/>
</dbReference>
<keyword evidence="5" id="KW-0687">Ribonucleoprotein</keyword>
<protein>
    <recommendedName>
        <fullName evidence="7">Small ribosomal subunit protein uS2m</fullName>
    </recommendedName>
    <alternativeName>
        <fullName evidence="8">28S ribosomal protein S2, mitochondrial</fullName>
    </alternativeName>
</protein>
<evidence type="ECO:0000256" key="5">
    <source>
        <dbReference type="ARBA" id="ARBA00023274"/>
    </source>
</evidence>
<dbReference type="PRINTS" id="PR00395">
    <property type="entry name" value="RIBOSOMALS2"/>
</dbReference>
<dbReference type="FunFam" id="3.40.50.10490:FF:000026">
    <property type="entry name" value="28S ribosomal protein S2, mitochondrial"/>
    <property type="match status" value="1"/>
</dbReference>
<evidence type="ECO:0000256" key="4">
    <source>
        <dbReference type="ARBA" id="ARBA00023128"/>
    </source>
</evidence>
<dbReference type="GO" id="GO:0006412">
    <property type="term" value="P:translation"/>
    <property type="evidence" value="ECO:0007669"/>
    <property type="project" value="InterPro"/>
</dbReference>
<evidence type="ECO:0000256" key="6">
    <source>
        <dbReference type="ARBA" id="ARBA00059792"/>
    </source>
</evidence>
<dbReference type="Pfam" id="PF00318">
    <property type="entry name" value="Ribosomal_S2"/>
    <property type="match status" value="2"/>
</dbReference>
<dbReference type="CDD" id="cd01425">
    <property type="entry name" value="RPS2"/>
    <property type="match status" value="1"/>
</dbReference>
<comment type="function">
    <text evidence="6">Required for mitoribosome formation and stability, and mitochondrial translation.</text>
</comment>
<sequence>MLRSLSLGVARGCSSAGSLLTRAVSTSLPVASGSSQEAIPGIDVEPSADLLRKARVQPVLLKPYVDPVLHNEDHFEMAKEVSIADMFAARVHYGHRIGTLNDNMKWALYGERQGICVFDLNVTQKYLIKALNFLAHVSYRGGMVLFVTSDKANMLMVEKMATDMGQYSHTRKWQEGTLTNTGQLFGASVRLPDVIVFLSTLSSVLERHPGVVEAAKMTIPTIGICDSNAEPNYVTYPVPGSDDSTPTLKYYMQLFKLAVDKGREAREKAGNA</sequence>
<dbReference type="PANTHER" id="PTHR12534:SF0">
    <property type="entry name" value="SMALL RIBOSOMAL SUBUNIT PROTEIN US2M"/>
    <property type="match status" value="1"/>
</dbReference>
<dbReference type="HAMAP" id="MF_00291_B">
    <property type="entry name" value="Ribosomal_uS2_B"/>
    <property type="match status" value="1"/>
</dbReference>
<evidence type="ECO:0000256" key="2">
    <source>
        <dbReference type="ARBA" id="ARBA00006242"/>
    </source>
</evidence>
<dbReference type="AlphaFoldDB" id="A0A7E4ZQC8"/>
<dbReference type="InterPro" id="IPR023591">
    <property type="entry name" value="Ribosomal_uS2_flav_dom_sf"/>
</dbReference>
<proteinExistence type="inferred from homology"/>
<evidence type="ECO:0000256" key="1">
    <source>
        <dbReference type="ARBA" id="ARBA00004173"/>
    </source>
</evidence>
<dbReference type="SUPFAM" id="SSF52313">
    <property type="entry name" value="Ribosomal protein S2"/>
    <property type="match status" value="1"/>
</dbReference>
<comment type="similarity">
    <text evidence="2">Belongs to the universal ribosomal protein uS2 family.</text>
</comment>
<evidence type="ECO:0000313" key="9">
    <source>
        <dbReference type="Proteomes" id="UP000492821"/>
    </source>
</evidence>
<dbReference type="PANTHER" id="PTHR12534">
    <property type="entry name" value="30S RIBOSOMAL PROTEIN S2 PROKARYOTIC AND ORGANELLAR"/>
    <property type="match status" value="1"/>
</dbReference>
<dbReference type="GO" id="GO:0005763">
    <property type="term" value="C:mitochondrial small ribosomal subunit"/>
    <property type="evidence" value="ECO:0007669"/>
    <property type="project" value="UniProtKB-ARBA"/>
</dbReference>
<organism evidence="9 10">
    <name type="scientific">Panagrellus redivivus</name>
    <name type="common">Microworm</name>
    <dbReference type="NCBI Taxonomy" id="6233"/>
    <lineage>
        <taxon>Eukaryota</taxon>
        <taxon>Metazoa</taxon>
        <taxon>Ecdysozoa</taxon>
        <taxon>Nematoda</taxon>
        <taxon>Chromadorea</taxon>
        <taxon>Rhabditida</taxon>
        <taxon>Tylenchina</taxon>
        <taxon>Panagrolaimomorpha</taxon>
        <taxon>Panagrolaimoidea</taxon>
        <taxon>Panagrolaimidae</taxon>
        <taxon>Panagrellus</taxon>
    </lineage>
</organism>
<reference evidence="10" key="2">
    <citation type="submission" date="2020-10" db="UniProtKB">
        <authorList>
            <consortium name="WormBaseParasite"/>
        </authorList>
    </citation>
    <scope>IDENTIFICATION</scope>
</reference>
<dbReference type="GO" id="GO:0003735">
    <property type="term" value="F:structural constituent of ribosome"/>
    <property type="evidence" value="ECO:0007669"/>
    <property type="project" value="InterPro"/>
</dbReference>
<evidence type="ECO:0000256" key="3">
    <source>
        <dbReference type="ARBA" id="ARBA00022980"/>
    </source>
</evidence>
<name>A0A7E4ZQC8_PANRE</name>
<dbReference type="InterPro" id="IPR005706">
    <property type="entry name" value="Ribosomal_uS2_bac/mit/plastid"/>
</dbReference>
<evidence type="ECO:0000313" key="10">
    <source>
        <dbReference type="WBParaSite" id="Pan_g11132.t1"/>
    </source>
</evidence>
<reference evidence="9" key="1">
    <citation type="journal article" date="2013" name="Genetics">
        <title>The draft genome and transcriptome of Panagrellus redivivus are shaped by the harsh demands of a free-living lifestyle.</title>
        <authorList>
            <person name="Srinivasan J."/>
            <person name="Dillman A.R."/>
            <person name="Macchietto M.G."/>
            <person name="Heikkinen L."/>
            <person name="Lakso M."/>
            <person name="Fracchia K.M."/>
            <person name="Antoshechkin I."/>
            <person name="Mortazavi A."/>
            <person name="Wong G."/>
            <person name="Sternberg P.W."/>
        </authorList>
    </citation>
    <scope>NUCLEOTIDE SEQUENCE [LARGE SCALE GENOMIC DNA]</scope>
    <source>
        <strain evidence="9">MT8872</strain>
    </source>
</reference>